<keyword evidence="1" id="KW-1133">Transmembrane helix</keyword>
<keyword evidence="3" id="KW-1185">Reference proteome</keyword>
<dbReference type="Pfam" id="PF10823">
    <property type="entry name" value="DUF2568"/>
    <property type="match status" value="1"/>
</dbReference>
<dbReference type="OrthoDB" id="2188341at2"/>
<sequence>MIKDINTVIRFLVELGTVILLIASGWRGGLLSKLLLGLLFPLLLMVFWSHYMAPMAPARLTEGYRGLVEIIIFGSTAVIIGRAFNWPAGVVYAAIAGINAVLDHWL</sequence>
<evidence type="ECO:0000256" key="1">
    <source>
        <dbReference type="SAM" id="Phobius"/>
    </source>
</evidence>
<dbReference type="Proteomes" id="UP000030647">
    <property type="component" value="Unassembled WGS sequence"/>
</dbReference>
<feature type="transmembrane region" description="Helical" evidence="1">
    <location>
        <begin position="32"/>
        <end position="51"/>
    </location>
</feature>
<dbReference type="STRING" id="1231336.L248_2027"/>
<evidence type="ECO:0000313" key="2">
    <source>
        <dbReference type="EMBL" id="ERL65951.1"/>
    </source>
</evidence>
<feature type="transmembrane region" description="Helical" evidence="1">
    <location>
        <begin position="7"/>
        <end position="26"/>
    </location>
</feature>
<protein>
    <submittedName>
        <fullName evidence="2">Uncharacterized protein</fullName>
    </submittedName>
</protein>
<name>U4TM57_9LACO</name>
<dbReference type="eggNOG" id="ENOG5033D6D">
    <property type="taxonomic scope" value="Bacteria"/>
</dbReference>
<dbReference type="RefSeq" id="WP_022528894.1">
    <property type="nucleotide sequence ID" value="NZ_KI271584.1"/>
</dbReference>
<reference evidence="3" key="1">
    <citation type="journal article" date="2013" name="Genome Announc.">
        <title>Whole-Genome Sequencing of Lactobacillus shenzhenensis Strain LY-73T.</title>
        <authorList>
            <person name="Lin Z."/>
            <person name="Liu Z."/>
            <person name="Yang R."/>
            <person name="Zou Y."/>
            <person name="Wan D."/>
            <person name="Chen J."/>
            <person name="Guo M."/>
            <person name="Zhao J."/>
            <person name="Fang C."/>
            <person name="Yang R."/>
            <person name="Liu F."/>
        </authorList>
    </citation>
    <scope>NUCLEOTIDE SEQUENCE [LARGE SCALE GENOMIC DNA]</scope>
    <source>
        <strain evidence="3">LY-73</strain>
    </source>
</reference>
<dbReference type="HOGENOM" id="CLU_149376_2_0_9"/>
<keyword evidence="1" id="KW-0472">Membrane</keyword>
<dbReference type="AlphaFoldDB" id="U4TM57"/>
<keyword evidence="1" id="KW-0812">Transmembrane</keyword>
<gene>
    <name evidence="2" type="ORF">L248_2027</name>
</gene>
<proteinExistence type="predicted"/>
<dbReference type="InterPro" id="IPR021214">
    <property type="entry name" value="DUF2568"/>
</dbReference>
<organism evidence="2 3">
    <name type="scientific">Schleiferilactobacillus shenzhenensis LY-73</name>
    <dbReference type="NCBI Taxonomy" id="1231336"/>
    <lineage>
        <taxon>Bacteria</taxon>
        <taxon>Bacillati</taxon>
        <taxon>Bacillota</taxon>
        <taxon>Bacilli</taxon>
        <taxon>Lactobacillales</taxon>
        <taxon>Lactobacillaceae</taxon>
        <taxon>Schleiferilactobacillus</taxon>
    </lineage>
</organism>
<evidence type="ECO:0000313" key="3">
    <source>
        <dbReference type="Proteomes" id="UP000030647"/>
    </source>
</evidence>
<accession>U4TM57</accession>
<dbReference type="EMBL" id="KI271584">
    <property type="protein sequence ID" value="ERL65951.1"/>
    <property type="molecule type" value="Genomic_DNA"/>
</dbReference>
<feature type="transmembrane region" description="Helical" evidence="1">
    <location>
        <begin position="63"/>
        <end position="80"/>
    </location>
</feature>